<feature type="domain" description="DUF6821" evidence="3">
    <location>
        <begin position="165"/>
        <end position="267"/>
    </location>
</feature>
<feature type="region of interest" description="Disordered" evidence="1">
    <location>
        <begin position="135"/>
        <end position="168"/>
    </location>
</feature>
<evidence type="ECO:0000256" key="2">
    <source>
        <dbReference type="SAM" id="Phobius"/>
    </source>
</evidence>
<evidence type="ECO:0000259" key="3">
    <source>
        <dbReference type="Pfam" id="PF20705"/>
    </source>
</evidence>
<dbReference type="InterPro" id="IPR049224">
    <property type="entry name" value="DUF6821"/>
</dbReference>
<sequence>MEDGADLHDWELVHGSDLTDNHMAVAVLAEDTPSGAIKDDYFAFDLGSSQLPQSEEERDEGGIDSDNPSSVEPDSDSNTFLETSREQLGIVGMTSPMRNSSGFLSDESSDGKRSLANIDEVELGNLEHSIMQMGSEESDPACDNLGEENEGRDNSDSPDLTEIGGDAGVTEGEKREKIWWKVPLGLLKYFLVGMRPVWSVSIAAAVVGIVVLWKKLYRMKQKSRRISLKLAIDDKKASQLTAHSTRLNEAFSMVRRMPIIRPSLQAGAATQWAAQPLR</sequence>
<dbReference type="PANTHER" id="PTHR33646:SF6">
    <property type="entry name" value="TRANSMEMBRANE PROTEIN"/>
    <property type="match status" value="1"/>
</dbReference>
<keyword evidence="2" id="KW-0812">Transmembrane</keyword>
<keyword evidence="5" id="KW-1185">Reference proteome</keyword>
<evidence type="ECO:0000256" key="1">
    <source>
        <dbReference type="SAM" id="MobiDB-lite"/>
    </source>
</evidence>
<gene>
    <name evidence="4" type="ORF">MA16_Dca024413</name>
</gene>
<feature type="transmembrane region" description="Helical" evidence="2">
    <location>
        <begin position="197"/>
        <end position="217"/>
    </location>
</feature>
<evidence type="ECO:0000313" key="5">
    <source>
        <dbReference type="Proteomes" id="UP000233837"/>
    </source>
</evidence>
<organism evidence="4 5">
    <name type="scientific">Dendrobium catenatum</name>
    <dbReference type="NCBI Taxonomy" id="906689"/>
    <lineage>
        <taxon>Eukaryota</taxon>
        <taxon>Viridiplantae</taxon>
        <taxon>Streptophyta</taxon>
        <taxon>Embryophyta</taxon>
        <taxon>Tracheophyta</taxon>
        <taxon>Spermatophyta</taxon>
        <taxon>Magnoliopsida</taxon>
        <taxon>Liliopsida</taxon>
        <taxon>Asparagales</taxon>
        <taxon>Orchidaceae</taxon>
        <taxon>Epidendroideae</taxon>
        <taxon>Malaxideae</taxon>
        <taxon>Dendrobiinae</taxon>
        <taxon>Dendrobium</taxon>
    </lineage>
</organism>
<name>A0A2I0VPL1_9ASPA</name>
<feature type="compositionally biased region" description="Acidic residues" evidence="1">
    <location>
        <begin position="54"/>
        <end position="63"/>
    </location>
</feature>
<protein>
    <recommendedName>
        <fullName evidence="3">DUF6821 domain-containing protein</fullName>
    </recommendedName>
</protein>
<reference evidence="4 5" key="1">
    <citation type="journal article" date="2016" name="Sci. Rep.">
        <title>The Dendrobium catenatum Lindl. genome sequence provides insights into polysaccharide synthase, floral development and adaptive evolution.</title>
        <authorList>
            <person name="Zhang G.Q."/>
            <person name="Xu Q."/>
            <person name="Bian C."/>
            <person name="Tsai W.C."/>
            <person name="Yeh C.M."/>
            <person name="Liu K.W."/>
            <person name="Yoshida K."/>
            <person name="Zhang L.S."/>
            <person name="Chang S.B."/>
            <person name="Chen F."/>
            <person name="Shi Y."/>
            <person name="Su Y.Y."/>
            <person name="Zhang Y.Q."/>
            <person name="Chen L.J."/>
            <person name="Yin Y."/>
            <person name="Lin M."/>
            <person name="Huang H."/>
            <person name="Deng H."/>
            <person name="Wang Z.W."/>
            <person name="Zhu S.L."/>
            <person name="Zhao X."/>
            <person name="Deng C."/>
            <person name="Niu S.C."/>
            <person name="Huang J."/>
            <person name="Wang M."/>
            <person name="Liu G.H."/>
            <person name="Yang H.J."/>
            <person name="Xiao X.J."/>
            <person name="Hsiao Y.Y."/>
            <person name="Wu W.L."/>
            <person name="Chen Y.Y."/>
            <person name="Mitsuda N."/>
            <person name="Ohme-Takagi M."/>
            <person name="Luo Y.B."/>
            <person name="Van de Peer Y."/>
            <person name="Liu Z.J."/>
        </authorList>
    </citation>
    <scope>NUCLEOTIDE SEQUENCE [LARGE SCALE GENOMIC DNA]</scope>
    <source>
        <tissue evidence="4">The whole plant</tissue>
    </source>
</reference>
<feature type="compositionally biased region" description="Polar residues" evidence="1">
    <location>
        <begin position="66"/>
        <end position="82"/>
    </location>
</feature>
<dbReference type="OrthoDB" id="1931521at2759"/>
<dbReference type="Proteomes" id="UP000233837">
    <property type="component" value="Unassembled WGS sequence"/>
</dbReference>
<feature type="region of interest" description="Disordered" evidence="1">
    <location>
        <begin position="48"/>
        <end position="111"/>
    </location>
</feature>
<dbReference type="AlphaFoldDB" id="A0A2I0VPL1"/>
<evidence type="ECO:0000313" key="4">
    <source>
        <dbReference type="EMBL" id="PKU65345.1"/>
    </source>
</evidence>
<reference evidence="4 5" key="2">
    <citation type="journal article" date="2017" name="Nature">
        <title>The Apostasia genome and the evolution of orchids.</title>
        <authorList>
            <person name="Zhang G.Q."/>
            <person name="Liu K.W."/>
            <person name="Li Z."/>
            <person name="Lohaus R."/>
            <person name="Hsiao Y.Y."/>
            <person name="Niu S.C."/>
            <person name="Wang J.Y."/>
            <person name="Lin Y.C."/>
            <person name="Xu Q."/>
            <person name="Chen L.J."/>
            <person name="Yoshida K."/>
            <person name="Fujiwara S."/>
            <person name="Wang Z.W."/>
            <person name="Zhang Y.Q."/>
            <person name="Mitsuda N."/>
            <person name="Wang M."/>
            <person name="Liu G.H."/>
            <person name="Pecoraro L."/>
            <person name="Huang H.X."/>
            <person name="Xiao X.J."/>
            <person name="Lin M."/>
            <person name="Wu X.Y."/>
            <person name="Wu W.L."/>
            <person name="Chen Y.Y."/>
            <person name="Chang S.B."/>
            <person name="Sakamoto S."/>
            <person name="Ohme-Takagi M."/>
            <person name="Yagi M."/>
            <person name="Zeng S.J."/>
            <person name="Shen C.Y."/>
            <person name="Yeh C.M."/>
            <person name="Luo Y.B."/>
            <person name="Tsai W.C."/>
            <person name="Van de Peer Y."/>
            <person name="Liu Z.J."/>
        </authorList>
    </citation>
    <scope>NUCLEOTIDE SEQUENCE [LARGE SCALE GENOMIC DNA]</scope>
    <source>
        <tissue evidence="4">The whole plant</tissue>
    </source>
</reference>
<keyword evidence="2" id="KW-0472">Membrane</keyword>
<feature type="compositionally biased region" description="Acidic residues" evidence="1">
    <location>
        <begin position="136"/>
        <end position="148"/>
    </location>
</feature>
<keyword evidence="2" id="KW-1133">Transmembrane helix</keyword>
<dbReference type="EMBL" id="KZ503351">
    <property type="protein sequence ID" value="PKU65345.1"/>
    <property type="molecule type" value="Genomic_DNA"/>
</dbReference>
<dbReference type="InterPro" id="IPR045883">
    <property type="entry name" value="At4g13530-like"/>
</dbReference>
<dbReference type="PANTHER" id="PTHR33646">
    <property type="entry name" value="GB|AAF00631.1"/>
    <property type="match status" value="1"/>
</dbReference>
<proteinExistence type="predicted"/>
<accession>A0A2I0VPL1</accession>
<dbReference type="Pfam" id="PF20705">
    <property type="entry name" value="DUF6821"/>
    <property type="match status" value="1"/>
</dbReference>